<evidence type="ECO:0008006" key="3">
    <source>
        <dbReference type="Google" id="ProtNLM"/>
    </source>
</evidence>
<name>A0ABS8ZW04_9PSEU</name>
<comment type="caution">
    <text evidence="1">The sequence shown here is derived from an EMBL/GenBank/DDBJ whole genome shotgun (WGS) entry which is preliminary data.</text>
</comment>
<accession>A0ABS8ZW04</accession>
<reference evidence="1 2" key="1">
    <citation type="submission" date="2021-12" db="EMBL/GenBank/DDBJ databases">
        <title>Genome sequence of Kibdelosporangium philippinense ATCC 49844.</title>
        <authorList>
            <person name="Fedorov E.A."/>
            <person name="Omeragic M."/>
            <person name="Shalygina K.F."/>
            <person name="Maclea K.S."/>
        </authorList>
    </citation>
    <scope>NUCLEOTIDE SEQUENCE [LARGE SCALE GENOMIC DNA]</scope>
    <source>
        <strain evidence="1 2">ATCC 49844</strain>
    </source>
</reference>
<evidence type="ECO:0000313" key="2">
    <source>
        <dbReference type="Proteomes" id="UP001521150"/>
    </source>
</evidence>
<gene>
    <name evidence="1" type="ORF">LWC34_45580</name>
</gene>
<evidence type="ECO:0000313" key="1">
    <source>
        <dbReference type="EMBL" id="MCE7010032.1"/>
    </source>
</evidence>
<organism evidence="1 2">
    <name type="scientific">Kibdelosporangium philippinense</name>
    <dbReference type="NCBI Taxonomy" id="211113"/>
    <lineage>
        <taxon>Bacteria</taxon>
        <taxon>Bacillati</taxon>
        <taxon>Actinomycetota</taxon>
        <taxon>Actinomycetes</taxon>
        <taxon>Pseudonocardiales</taxon>
        <taxon>Pseudonocardiaceae</taxon>
        <taxon>Kibdelosporangium</taxon>
    </lineage>
</organism>
<proteinExistence type="predicted"/>
<dbReference type="RefSeq" id="WP_233731513.1">
    <property type="nucleotide sequence ID" value="NZ_JAJVCN010000004.1"/>
</dbReference>
<dbReference type="Proteomes" id="UP001521150">
    <property type="component" value="Unassembled WGS sequence"/>
</dbReference>
<keyword evidence="2" id="KW-1185">Reference proteome</keyword>
<dbReference type="EMBL" id="JAJVCN010000004">
    <property type="protein sequence ID" value="MCE7010032.1"/>
    <property type="molecule type" value="Genomic_DNA"/>
</dbReference>
<protein>
    <recommendedName>
        <fullName evidence="3">CD-NTase associated protein 4-like DNA endonuclease domain-containing protein</fullName>
    </recommendedName>
</protein>
<sequence length="185" mass="20484">MDGDKSLFAWVVENYKDGHLICDDQSGETADFLHISASSRTLSFIHVKKSGSSSEQRKISASAHEVVIGQAVKNLIWMDFTALRTRLESPPIEEPACWNSGVKGSDRSAFLAAFDRRDATSRTEIIIVQPHVREAHYKHLHENGLDHEQISEDTLRLHLLEGLLNAARSTTTSVGADLFIIGSSD</sequence>